<reference evidence="5 9" key="3">
    <citation type="submission" date="2018-03" db="EMBL/GenBank/DDBJ databases">
        <title>Genomic framework for the identification of Micromonospora saelicesensis and Micromonospora noduli.</title>
        <authorList>
            <person name="Riesco R."/>
            <person name="Trujillo M.E."/>
        </authorList>
    </citation>
    <scope>NUCLEOTIDE SEQUENCE [LARGE SCALE GENOMIC DNA]</scope>
    <source>
        <strain evidence="5 9">GAR05</strain>
    </source>
</reference>
<feature type="region of interest" description="Disordered" evidence="3">
    <location>
        <begin position="42"/>
        <end position="89"/>
    </location>
</feature>
<accession>A0A1C4ZPQ0</accession>
<feature type="transmembrane region" description="Helical" evidence="4">
    <location>
        <begin position="369"/>
        <end position="394"/>
    </location>
</feature>
<keyword evidence="1 2" id="KW-0808">Transferase</keyword>
<evidence type="ECO:0000256" key="4">
    <source>
        <dbReference type="SAM" id="Phobius"/>
    </source>
</evidence>
<reference evidence="7 8" key="1">
    <citation type="submission" date="2016-06" db="EMBL/GenBank/DDBJ databases">
        <authorList>
            <person name="Kjaerup R.B."/>
            <person name="Dalgaard T.S."/>
            <person name="Juul-Madsen H.R."/>
        </authorList>
    </citation>
    <scope>NUCLEOTIDE SEQUENCE [LARGE SCALE GENOMIC DNA]</scope>
    <source>
        <strain evidence="7 8">DSM 44871</strain>
    </source>
</reference>
<dbReference type="InterPro" id="IPR048254">
    <property type="entry name" value="CDP_ALCOHOL_P_TRANSF_CS"/>
</dbReference>
<evidence type="ECO:0000313" key="5">
    <source>
        <dbReference type="EMBL" id="RAN95937.1"/>
    </source>
</evidence>
<dbReference type="Pfam" id="PF01066">
    <property type="entry name" value="CDP-OH_P_transf"/>
    <property type="match status" value="1"/>
</dbReference>
<evidence type="ECO:0000313" key="10">
    <source>
        <dbReference type="Proteomes" id="UP000249419"/>
    </source>
</evidence>
<protein>
    <submittedName>
        <fullName evidence="7">CDP-diacylglycerol---serine O-phosphatidyltransferase</fullName>
    </submittedName>
    <submittedName>
        <fullName evidence="5">CDP-diacylglycerol--serine O-phosphatidyltransfe rase</fullName>
    </submittedName>
</protein>
<organism evidence="7 8">
    <name type="scientific">Micromonospora saelicesensis</name>
    <dbReference type="NCBI Taxonomy" id="285676"/>
    <lineage>
        <taxon>Bacteria</taxon>
        <taxon>Bacillati</taxon>
        <taxon>Actinomycetota</taxon>
        <taxon>Actinomycetes</taxon>
        <taxon>Micromonosporales</taxon>
        <taxon>Micromonosporaceae</taxon>
        <taxon>Micromonospora</taxon>
    </lineage>
</organism>
<dbReference type="Proteomes" id="UP000249419">
    <property type="component" value="Unassembled WGS sequence"/>
</dbReference>
<gene>
    <name evidence="7" type="ORF">GA0070561_5661</name>
    <name evidence="5" type="ORF">GAR05_03973</name>
    <name evidence="6" type="ORF">PSN13_02151</name>
</gene>
<dbReference type="EMBL" id="PYAG01000008">
    <property type="protein sequence ID" value="RAO36149.1"/>
    <property type="molecule type" value="Genomic_DNA"/>
</dbReference>
<reference evidence="6 10" key="2">
    <citation type="submission" date="2018-03" db="EMBL/GenBank/DDBJ databases">
        <title>Defining the species Micromonospora saelicesensis and Micromonospora noduli under the framework of genomics.</title>
        <authorList>
            <person name="Riesco R."/>
            <person name="Trujillo M.E."/>
        </authorList>
    </citation>
    <scope>NUCLEOTIDE SEQUENCE [LARGE SCALE GENOMIC DNA]</scope>
    <source>
        <strain evidence="6 10">PSN13</strain>
    </source>
</reference>
<evidence type="ECO:0000256" key="3">
    <source>
        <dbReference type="SAM" id="MobiDB-lite"/>
    </source>
</evidence>
<keyword evidence="4" id="KW-0812">Transmembrane</keyword>
<dbReference type="InterPro" id="IPR043130">
    <property type="entry name" value="CDP-OH_PTrfase_TM_dom"/>
</dbReference>
<evidence type="ECO:0000313" key="9">
    <source>
        <dbReference type="Proteomes" id="UP000249334"/>
    </source>
</evidence>
<keyword evidence="9" id="KW-1185">Reference proteome</keyword>
<keyword evidence="4" id="KW-0472">Membrane</keyword>
<evidence type="ECO:0000256" key="2">
    <source>
        <dbReference type="RuleBase" id="RU003750"/>
    </source>
</evidence>
<feature type="transmembrane region" description="Helical" evidence="4">
    <location>
        <begin position="196"/>
        <end position="216"/>
    </location>
</feature>
<dbReference type="Proteomes" id="UP000198864">
    <property type="component" value="Unassembled WGS sequence"/>
</dbReference>
<dbReference type="EMBL" id="PXXW01000031">
    <property type="protein sequence ID" value="RAN95937.1"/>
    <property type="molecule type" value="Genomic_DNA"/>
</dbReference>
<evidence type="ECO:0000313" key="7">
    <source>
        <dbReference type="EMBL" id="SCF34958.1"/>
    </source>
</evidence>
<name>A0A1C4ZPQ0_9ACTN</name>
<dbReference type="STRING" id="285676.GA0070561_5661"/>
<comment type="similarity">
    <text evidence="2">Belongs to the CDP-alcohol phosphatidyltransferase class-I family.</text>
</comment>
<evidence type="ECO:0000256" key="1">
    <source>
        <dbReference type="ARBA" id="ARBA00022679"/>
    </source>
</evidence>
<proteinExistence type="inferred from homology"/>
<keyword evidence="4" id="KW-1133">Transmembrane helix</keyword>
<evidence type="ECO:0000313" key="6">
    <source>
        <dbReference type="EMBL" id="RAO36149.1"/>
    </source>
</evidence>
<sequence>MKPGMGTSERFERFKPDISTAGSYRQAMFPYAMVYSAKRLPGHARSGTRQPDTRHLAVSRSGDGGNVPRAPWRRRRTTDSPRPAGRRWAGRLRRSSTFARQVLLVRVGRRDGDLHPTDLAPTEHRYADRQRRRYGLDRLSRPTLGVDPTLGLGRADVDAVMPVSPAMPPMTQTDEAHSIPLLPGERTMARRMKFGLVNACTLASLMLGMLAIFLAMQGEVRMAALCLIACVGFDGLDGALARRLGVASPFGAQMDSLADMCSFGLAAPVVVYASLAGSVSTAAAAVACALVAACAAIRLARFNVSPKDGRFFCGVPTTMAAAVLAVTVAIGLPVPGAVLVAGVALLAFAMVSSFPYAKLARLVKLPPWLWLAPVIGALVDIRLTFALIVVGYLVSGPVLWLRQRRTA</sequence>
<dbReference type="GO" id="GO:0016020">
    <property type="term" value="C:membrane"/>
    <property type="evidence" value="ECO:0007669"/>
    <property type="project" value="InterPro"/>
</dbReference>
<evidence type="ECO:0000313" key="8">
    <source>
        <dbReference type="Proteomes" id="UP000198864"/>
    </source>
</evidence>
<dbReference type="InterPro" id="IPR000462">
    <property type="entry name" value="CDP-OH_P_trans"/>
</dbReference>
<feature type="transmembrane region" description="Helical" evidence="4">
    <location>
        <begin position="338"/>
        <end position="357"/>
    </location>
</feature>
<dbReference type="EMBL" id="FMCR01000006">
    <property type="protein sequence ID" value="SCF34958.1"/>
    <property type="molecule type" value="Genomic_DNA"/>
</dbReference>
<dbReference type="PROSITE" id="PS00379">
    <property type="entry name" value="CDP_ALCOHOL_P_TRANSF"/>
    <property type="match status" value="1"/>
</dbReference>
<dbReference type="GO" id="GO:0008654">
    <property type="term" value="P:phospholipid biosynthetic process"/>
    <property type="evidence" value="ECO:0007669"/>
    <property type="project" value="InterPro"/>
</dbReference>
<dbReference type="Proteomes" id="UP000249334">
    <property type="component" value="Unassembled WGS sequence"/>
</dbReference>
<dbReference type="AlphaFoldDB" id="A0A1C4ZPQ0"/>
<feature type="transmembrane region" description="Helical" evidence="4">
    <location>
        <begin position="311"/>
        <end position="332"/>
    </location>
</feature>
<dbReference type="Gene3D" id="1.20.120.1760">
    <property type="match status" value="1"/>
</dbReference>
<dbReference type="GO" id="GO:0016780">
    <property type="term" value="F:phosphotransferase activity, for other substituted phosphate groups"/>
    <property type="evidence" value="ECO:0007669"/>
    <property type="project" value="InterPro"/>
</dbReference>